<dbReference type="Proteomes" id="UP000032483">
    <property type="component" value="Unassembled WGS sequence"/>
</dbReference>
<dbReference type="NCBIfam" id="NF004079">
    <property type="entry name" value="PRK05584.1"/>
    <property type="match status" value="1"/>
</dbReference>
<dbReference type="GO" id="GO:0005829">
    <property type="term" value="C:cytosol"/>
    <property type="evidence" value="ECO:0007669"/>
    <property type="project" value="TreeGrafter"/>
</dbReference>
<accession>A0A0W7TNW3</accession>
<evidence type="ECO:0000256" key="3">
    <source>
        <dbReference type="ARBA" id="ARBA00022605"/>
    </source>
</evidence>
<protein>
    <recommendedName>
        <fullName evidence="2">adenosylhomocysteine nucleosidase</fullName>
        <ecNumber evidence="2">3.2.2.9</ecNumber>
    </recommendedName>
</protein>
<evidence type="ECO:0000256" key="4">
    <source>
        <dbReference type="ARBA" id="ARBA00022801"/>
    </source>
</evidence>
<name>A0A0D8IUX4_9FIRM</name>
<reference evidence="10 14" key="3">
    <citation type="journal article" date="2019" name="Nat. Med.">
        <title>A library of human gut bacterial isolates paired with longitudinal multiomics data enables mechanistic microbiome research.</title>
        <authorList>
            <person name="Poyet M."/>
            <person name="Groussin M."/>
            <person name="Gibbons S.M."/>
            <person name="Avila-Pacheco J."/>
            <person name="Jiang X."/>
            <person name="Kearney S.M."/>
            <person name="Perrotta A.R."/>
            <person name="Berdy B."/>
            <person name="Zhao S."/>
            <person name="Lieberman T.D."/>
            <person name="Swanson P.K."/>
            <person name="Smith M."/>
            <person name="Roesemann S."/>
            <person name="Alexander J.E."/>
            <person name="Rich S.A."/>
            <person name="Livny J."/>
            <person name="Vlamakis H."/>
            <person name="Clish C."/>
            <person name="Bullock K."/>
            <person name="Deik A."/>
            <person name="Scott J."/>
            <person name="Pierce K.A."/>
            <person name="Xavier R.J."/>
            <person name="Alm E.J."/>
        </authorList>
    </citation>
    <scope>NUCLEOTIDE SEQUENCE [LARGE SCALE GENOMIC DNA]</scope>
    <source>
        <strain evidence="10 14">BIOML-A4</strain>
    </source>
</reference>
<reference evidence="8 12" key="2">
    <citation type="submission" date="2015-10" db="EMBL/GenBank/DDBJ databases">
        <title>A novel member of the family Ruminococcaceae isolated from human faeces.</title>
        <authorList>
            <person name="Shkoporov A.N."/>
            <person name="Chaplin A.V."/>
            <person name="Motuzova O.V."/>
            <person name="Kafarskaia L.I."/>
            <person name="Efimov B.A."/>
        </authorList>
    </citation>
    <scope>NUCLEOTIDE SEQUENCE [LARGE SCALE GENOMIC DNA]</scope>
    <source>
        <strain evidence="8 12">668</strain>
    </source>
</reference>
<evidence type="ECO:0000256" key="1">
    <source>
        <dbReference type="ARBA" id="ARBA00004945"/>
    </source>
</evidence>
<evidence type="ECO:0000313" key="12">
    <source>
        <dbReference type="Proteomes" id="UP000053433"/>
    </source>
</evidence>
<evidence type="ECO:0000256" key="5">
    <source>
        <dbReference type="ARBA" id="ARBA00023167"/>
    </source>
</evidence>
<organism evidence="7 11">
    <name type="scientific">Ruthenibacterium lactatiformans</name>
    <dbReference type="NCBI Taxonomy" id="1550024"/>
    <lineage>
        <taxon>Bacteria</taxon>
        <taxon>Bacillati</taxon>
        <taxon>Bacillota</taxon>
        <taxon>Clostridia</taxon>
        <taxon>Eubacteriales</taxon>
        <taxon>Oscillospiraceae</taxon>
        <taxon>Ruthenibacterium</taxon>
    </lineage>
</organism>
<dbReference type="RefSeq" id="WP_009323454.1">
    <property type="nucleotide sequence ID" value="NZ_CAOJUJ010000024.1"/>
</dbReference>
<evidence type="ECO:0000256" key="2">
    <source>
        <dbReference type="ARBA" id="ARBA00011974"/>
    </source>
</evidence>
<dbReference type="SUPFAM" id="SSF53167">
    <property type="entry name" value="Purine and uridine phosphorylases"/>
    <property type="match status" value="1"/>
</dbReference>
<reference evidence="7" key="1">
    <citation type="submission" date="2015-02" db="EMBL/GenBank/DDBJ databases">
        <title>A novel member of the family Ruminococcaceae isolated from human feces.</title>
        <authorList>
            <person name="Shkoporov A.N."/>
            <person name="Chaplin A.V."/>
            <person name="Motuzova O.V."/>
            <person name="Kafarskaia L.I."/>
            <person name="Khokhlova E.V."/>
            <person name="Efimov B.A."/>
        </authorList>
    </citation>
    <scope>NUCLEOTIDE SEQUENCE [LARGE SCALE GENOMIC DNA]</scope>
    <source>
        <strain evidence="7">585-1</strain>
    </source>
</reference>
<evidence type="ECO:0000313" key="8">
    <source>
        <dbReference type="EMBL" id="KUE75533.1"/>
    </source>
</evidence>
<evidence type="ECO:0000313" key="7">
    <source>
        <dbReference type="EMBL" id="KJF38274.1"/>
    </source>
</evidence>
<sequence>MEKIIGLMGAMREEIALLCERMTDKGEETVAGVTFYTGLLQGRRVALCCAGIGKVNAACAAQLLIARFGAKALVFSGIAGNMTDKIGVGDVVIGGTLVYHDADREMISDTFPYLKEFAADPVLVAAAEQACTDAGVKYIVGKIATGDTFVGDSATKNAIAADCAPDCVEMEGAAVAHVAAKYGVPCVVLRAMSDNADEEAYDTLVVKEFDITEYCTTAARICEDLISRL</sequence>
<dbReference type="PANTHER" id="PTHR46832:SF1">
    <property type="entry name" value="5'-METHYLTHIOADENOSINE_S-ADENOSYLHOMOCYSTEINE NUCLEOSIDASE"/>
    <property type="match status" value="1"/>
</dbReference>
<dbReference type="Gene3D" id="3.40.50.1580">
    <property type="entry name" value="Nucleoside phosphorylase domain"/>
    <property type="match status" value="1"/>
</dbReference>
<dbReference type="InterPro" id="IPR000845">
    <property type="entry name" value="Nucleoside_phosphorylase_d"/>
</dbReference>
<keyword evidence="9" id="KW-0326">Glycosidase</keyword>
<dbReference type="GeneID" id="42858628"/>
<dbReference type="GO" id="GO:0008782">
    <property type="term" value="F:adenosylhomocysteine nucleosidase activity"/>
    <property type="evidence" value="ECO:0007669"/>
    <property type="project" value="UniProtKB-EC"/>
</dbReference>
<dbReference type="Proteomes" id="UP000053433">
    <property type="component" value="Unassembled WGS sequence"/>
</dbReference>
<dbReference type="EC" id="3.2.2.9" evidence="2"/>
<dbReference type="GO" id="GO:0008930">
    <property type="term" value="F:methylthioadenosine nucleosidase activity"/>
    <property type="evidence" value="ECO:0007669"/>
    <property type="project" value="InterPro"/>
</dbReference>
<evidence type="ECO:0000313" key="13">
    <source>
        <dbReference type="Proteomes" id="UP000431913"/>
    </source>
</evidence>
<comment type="pathway">
    <text evidence="1">Amino-acid biosynthesis; L-methionine biosynthesis via salvage pathway; S-methyl-5-thio-alpha-D-ribose 1-phosphate from S-methyl-5'-thioadenosine (hydrolase route): step 1/2.</text>
</comment>
<dbReference type="GO" id="GO:0019284">
    <property type="term" value="P:L-methionine salvage from S-adenosylmethionine"/>
    <property type="evidence" value="ECO:0007669"/>
    <property type="project" value="TreeGrafter"/>
</dbReference>
<evidence type="ECO:0000313" key="11">
    <source>
        <dbReference type="Proteomes" id="UP000032483"/>
    </source>
</evidence>
<keyword evidence="3" id="KW-0028">Amino-acid biosynthesis</keyword>
<evidence type="ECO:0000313" key="10">
    <source>
        <dbReference type="EMBL" id="MTS26589.1"/>
    </source>
</evidence>
<dbReference type="EMBL" id="JXXK01000056">
    <property type="protein sequence ID" value="KJF38274.1"/>
    <property type="molecule type" value="Genomic_DNA"/>
</dbReference>
<feature type="domain" description="Nucleoside phosphorylase" evidence="6">
    <location>
        <begin position="5"/>
        <end position="226"/>
    </location>
</feature>
<keyword evidence="4 9" id="KW-0378">Hydrolase</keyword>
<dbReference type="AlphaFoldDB" id="A0A0D8IUX4"/>
<dbReference type="Pfam" id="PF01048">
    <property type="entry name" value="PNP_UDP_1"/>
    <property type="match status" value="1"/>
</dbReference>
<dbReference type="PATRIC" id="fig|1550024.3.peg.4374"/>
<dbReference type="Proteomes" id="UP000472755">
    <property type="component" value="Unassembled WGS sequence"/>
</dbReference>
<dbReference type="NCBIfam" id="TIGR01704">
    <property type="entry name" value="MTA_SAH-Nsdase"/>
    <property type="match status" value="1"/>
</dbReference>
<accession>A0A0D8IUX4</accession>
<proteinExistence type="predicted"/>
<dbReference type="EMBL" id="VUNJ01000016">
    <property type="protein sequence ID" value="MST92925.1"/>
    <property type="molecule type" value="Genomic_DNA"/>
</dbReference>
<dbReference type="GO" id="GO:0009164">
    <property type="term" value="P:nucleoside catabolic process"/>
    <property type="evidence" value="ECO:0007669"/>
    <property type="project" value="InterPro"/>
</dbReference>
<evidence type="ECO:0000313" key="14">
    <source>
        <dbReference type="Proteomes" id="UP000472755"/>
    </source>
</evidence>
<dbReference type="InterPro" id="IPR035994">
    <property type="entry name" value="Nucleoside_phosphorylase_sf"/>
</dbReference>
<evidence type="ECO:0000313" key="9">
    <source>
        <dbReference type="EMBL" id="MST92925.1"/>
    </source>
</evidence>
<keyword evidence="11" id="KW-1185">Reference proteome</keyword>
<dbReference type="UniPathway" id="UPA00904">
    <property type="reaction ID" value="UER00871"/>
</dbReference>
<reference evidence="9 13" key="4">
    <citation type="submission" date="2019-08" db="EMBL/GenBank/DDBJ databases">
        <title>In-depth cultivation of the pig gut microbiome towards novel bacterial diversity and tailored functional studies.</title>
        <authorList>
            <person name="Wylensek D."/>
            <person name="Hitch T.C.A."/>
            <person name="Clavel T."/>
        </authorList>
    </citation>
    <scope>NUCLEOTIDE SEQUENCE [LARGE SCALE GENOMIC DNA]</scope>
    <source>
        <strain evidence="9 13">WCA3-601-WT-6J</strain>
    </source>
</reference>
<evidence type="ECO:0000259" key="6">
    <source>
        <dbReference type="Pfam" id="PF01048"/>
    </source>
</evidence>
<keyword evidence="5" id="KW-0486">Methionine biosynthesis</keyword>
<dbReference type="CDD" id="cd09008">
    <property type="entry name" value="MTAN"/>
    <property type="match status" value="1"/>
</dbReference>
<dbReference type="EMBL" id="LMUA01000020">
    <property type="protein sequence ID" value="KUE75533.1"/>
    <property type="molecule type" value="Genomic_DNA"/>
</dbReference>
<dbReference type="PANTHER" id="PTHR46832">
    <property type="entry name" value="5'-METHYLTHIOADENOSINE/S-ADENOSYLHOMOCYSTEINE NUCLEOSIDASE"/>
    <property type="match status" value="1"/>
</dbReference>
<dbReference type="EMBL" id="WMZU01000005">
    <property type="protein sequence ID" value="MTS26589.1"/>
    <property type="molecule type" value="Genomic_DNA"/>
</dbReference>
<dbReference type="Proteomes" id="UP000431913">
    <property type="component" value="Unassembled WGS sequence"/>
</dbReference>
<gene>
    <name evidence="8" type="ORF">ASJ35_13525</name>
    <name evidence="9" type="ORF">FYJ76_13470</name>
    <name evidence="10" type="ORF">GMD59_04720</name>
    <name evidence="7" type="ORF">TQ39_19045</name>
</gene>
<comment type="caution">
    <text evidence="7">The sequence shown here is derived from an EMBL/GenBank/DDBJ whole genome shotgun (WGS) entry which is preliminary data.</text>
</comment>
<dbReference type="InterPro" id="IPR010049">
    <property type="entry name" value="MTA_SAH_Nsdase"/>
</dbReference>
<dbReference type="GO" id="GO:0019509">
    <property type="term" value="P:L-methionine salvage from methylthioadenosine"/>
    <property type="evidence" value="ECO:0007669"/>
    <property type="project" value="UniProtKB-UniPathway"/>
</dbReference>